<dbReference type="PANTHER" id="PTHR33993:SF14">
    <property type="entry name" value="GB|AAF24581.1"/>
    <property type="match status" value="1"/>
</dbReference>
<protein>
    <recommendedName>
        <fullName evidence="1">Glyoxalase-like domain-containing protein</fullName>
    </recommendedName>
</protein>
<name>A0A6A5Y4W9_9PLEO</name>
<dbReference type="GeneID" id="54284619"/>
<evidence type="ECO:0000313" key="3">
    <source>
        <dbReference type="Proteomes" id="UP000799778"/>
    </source>
</evidence>
<accession>A0A6A5Y4W9</accession>
<dbReference type="RefSeq" id="XP_033388179.1">
    <property type="nucleotide sequence ID" value="XM_033527222.1"/>
</dbReference>
<keyword evidence="3" id="KW-1185">Reference proteome</keyword>
<dbReference type="InterPro" id="IPR041581">
    <property type="entry name" value="Glyoxalase_6"/>
</dbReference>
<dbReference type="OrthoDB" id="447346at2759"/>
<feature type="domain" description="Glyoxalase-like" evidence="1">
    <location>
        <begin position="25"/>
        <end position="137"/>
    </location>
</feature>
<dbReference type="AlphaFoldDB" id="A0A6A5Y4W9"/>
<dbReference type="EMBL" id="ML978067">
    <property type="protein sequence ID" value="KAF2019840.1"/>
    <property type="molecule type" value="Genomic_DNA"/>
</dbReference>
<sequence length="143" mass="16061">MSDENCAKEWPIPPIGSPCWIEVMSENPPKLKEFYSALFPSWEFKPGTKDHPESEVAMFEFQQPKGLSGGIVKLPEGCKRSEHPQGVGFTIYCYVTDLEATEKQVHELGGTTVLGKTKEGNHGWFMNFKDPEGNRFAAYTMAK</sequence>
<dbReference type="CDD" id="cd07247">
    <property type="entry name" value="SgaA_N_like"/>
    <property type="match status" value="1"/>
</dbReference>
<gene>
    <name evidence="2" type="ORF">BU24DRAFT_419454</name>
</gene>
<dbReference type="InterPro" id="IPR029068">
    <property type="entry name" value="Glyas_Bleomycin-R_OHBP_Dase"/>
</dbReference>
<evidence type="ECO:0000259" key="1">
    <source>
        <dbReference type="Pfam" id="PF18029"/>
    </source>
</evidence>
<dbReference type="Proteomes" id="UP000799778">
    <property type="component" value="Unassembled WGS sequence"/>
</dbReference>
<dbReference type="SUPFAM" id="SSF54593">
    <property type="entry name" value="Glyoxalase/Bleomycin resistance protein/Dihydroxybiphenyl dioxygenase"/>
    <property type="match status" value="1"/>
</dbReference>
<proteinExistence type="predicted"/>
<dbReference type="Gene3D" id="3.10.180.10">
    <property type="entry name" value="2,3-Dihydroxybiphenyl 1,2-Dioxygenase, domain 1"/>
    <property type="match status" value="1"/>
</dbReference>
<dbReference type="Pfam" id="PF18029">
    <property type="entry name" value="Glyoxalase_6"/>
    <property type="match status" value="1"/>
</dbReference>
<dbReference type="InterPro" id="IPR052164">
    <property type="entry name" value="Anthracycline_SecMetBiosynth"/>
</dbReference>
<organism evidence="2 3">
    <name type="scientific">Aaosphaeria arxii CBS 175.79</name>
    <dbReference type="NCBI Taxonomy" id="1450172"/>
    <lineage>
        <taxon>Eukaryota</taxon>
        <taxon>Fungi</taxon>
        <taxon>Dikarya</taxon>
        <taxon>Ascomycota</taxon>
        <taxon>Pezizomycotina</taxon>
        <taxon>Dothideomycetes</taxon>
        <taxon>Pleosporomycetidae</taxon>
        <taxon>Pleosporales</taxon>
        <taxon>Pleosporales incertae sedis</taxon>
        <taxon>Aaosphaeria</taxon>
    </lineage>
</organism>
<evidence type="ECO:0000313" key="2">
    <source>
        <dbReference type="EMBL" id="KAF2019840.1"/>
    </source>
</evidence>
<reference evidence="2" key="1">
    <citation type="journal article" date="2020" name="Stud. Mycol.">
        <title>101 Dothideomycetes genomes: a test case for predicting lifestyles and emergence of pathogens.</title>
        <authorList>
            <person name="Haridas S."/>
            <person name="Albert R."/>
            <person name="Binder M."/>
            <person name="Bloem J."/>
            <person name="Labutti K."/>
            <person name="Salamov A."/>
            <person name="Andreopoulos B."/>
            <person name="Baker S."/>
            <person name="Barry K."/>
            <person name="Bills G."/>
            <person name="Bluhm B."/>
            <person name="Cannon C."/>
            <person name="Castanera R."/>
            <person name="Culley D."/>
            <person name="Daum C."/>
            <person name="Ezra D."/>
            <person name="Gonzalez J."/>
            <person name="Henrissat B."/>
            <person name="Kuo A."/>
            <person name="Liang C."/>
            <person name="Lipzen A."/>
            <person name="Lutzoni F."/>
            <person name="Magnuson J."/>
            <person name="Mondo S."/>
            <person name="Nolan M."/>
            <person name="Ohm R."/>
            <person name="Pangilinan J."/>
            <person name="Park H.-J."/>
            <person name="Ramirez L."/>
            <person name="Alfaro M."/>
            <person name="Sun H."/>
            <person name="Tritt A."/>
            <person name="Yoshinaga Y."/>
            <person name="Zwiers L.-H."/>
            <person name="Turgeon B."/>
            <person name="Goodwin S."/>
            <person name="Spatafora J."/>
            <person name="Crous P."/>
            <person name="Grigoriev I."/>
        </authorList>
    </citation>
    <scope>NUCLEOTIDE SEQUENCE</scope>
    <source>
        <strain evidence="2">CBS 175.79</strain>
    </source>
</reference>
<dbReference type="PANTHER" id="PTHR33993">
    <property type="entry name" value="GLYOXALASE-RELATED"/>
    <property type="match status" value="1"/>
</dbReference>